<dbReference type="RefSeq" id="WP_203381303.1">
    <property type="nucleotide sequence ID" value="NZ_JAENHP010000019.1"/>
</dbReference>
<reference evidence="3 4" key="1">
    <citation type="submission" date="2021-01" db="EMBL/GenBank/DDBJ databases">
        <title>Actinoplanes sp. nov. LDG1-06 isolated from lichen.</title>
        <authorList>
            <person name="Saeng-In P."/>
            <person name="Phongsopitanun W."/>
            <person name="Kanchanasin P."/>
            <person name="Yuki M."/>
            <person name="Kudo T."/>
            <person name="Ohkuma M."/>
            <person name="Tanasupawat S."/>
        </authorList>
    </citation>
    <scope>NUCLEOTIDE SEQUENCE [LARGE SCALE GENOMIC DNA]</scope>
    <source>
        <strain evidence="3 4">LDG1-06</strain>
    </source>
</reference>
<evidence type="ECO:0008006" key="5">
    <source>
        <dbReference type="Google" id="ProtNLM"/>
    </source>
</evidence>
<keyword evidence="2" id="KW-0732">Signal</keyword>
<gene>
    <name evidence="3" type="ORF">JIG36_38045</name>
</gene>
<feature type="region of interest" description="Disordered" evidence="1">
    <location>
        <begin position="18"/>
        <end position="78"/>
    </location>
</feature>
<dbReference type="Proteomes" id="UP000632138">
    <property type="component" value="Unassembled WGS sequence"/>
</dbReference>
<accession>A0ABS2AQ14</accession>
<comment type="caution">
    <text evidence="3">The sequence shown here is derived from an EMBL/GenBank/DDBJ whole genome shotgun (WGS) entry which is preliminary data.</text>
</comment>
<sequence length="194" mass="19108">MRMVAALVGALLLAGCSGADDTPGNGSSASADTRGSGSSAPADTPGSGASATPGRGSGGTPGSGTGGTRVDCAHDIGGRPPDNSYRLVLDAVALPTGRLQTAGSGEPGRLFAKTGLLVRAGTEVELTATTEDVTIGWGSPGPEATTITVPACPSAAGWLAFPGGYHVPKPMCVNLIVRAHGREERAEVRVGADC</sequence>
<feature type="signal peptide" evidence="2">
    <location>
        <begin position="1"/>
        <end position="19"/>
    </location>
</feature>
<protein>
    <recommendedName>
        <fullName evidence="5">Lipoprotein</fullName>
    </recommendedName>
</protein>
<feature type="chain" id="PRO_5047486452" description="Lipoprotein" evidence="2">
    <location>
        <begin position="20"/>
        <end position="194"/>
    </location>
</feature>
<name>A0ABS2AQ14_9ACTN</name>
<feature type="compositionally biased region" description="Gly residues" evidence="1">
    <location>
        <begin position="55"/>
        <end position="67"/>
    </location>
</feature>
<evidence type="ECO:0000256" key="2">
    <source>
        <dbReference type="SAM" id="SignalP"/>
    </source>
</evidence>
<dbReference type="PROSITE" id="PS51257">
    <property type="entry name" value="PROKAR_LIPOPROTEIN"/>
    <property type="match status" value="1"/>
</dbReference>
<dbReference type="EMBL" id="JAENHP010000019">
    <property type="protein sequence ID" value="MBM2621321.1"/>
    <property type="molecule type" value="Genomic_DNA"/>
</dbReference>
<feature type="compositionally biased region" description="Polar residues" evidence="1">
    <location>
        <begin position="24"/>
        <end position="41"/>
    </location>
</feature>
<organism evidence="3 4">
    <name type="scientific">Paractinoplanes ovalisporus</name>
    <dbReference type="NCBI Taxonomy" id="2810368"/>
    <lineage>
        <taxon>Bacteria</taxon>
        <taxon>Bacillati</taxon>
        <taxon>Actinomycetota</taxon>
        <taxon>Actinomycetes</taxon>
        <taxon>Micromonosporales</taxon>
        <taxon>Micromonosporaceae</taxon>
        <taxon>Paractinoplanes</taxon>
    </lineage>
</organism>
<evidence type="ECO:0000313" key="4">
    <source>
        <dbReference type="Proteomes" id="UP000632138"/>
    </source>
</evidence>
<keyword evidence="4" id="KW-1185">Reference proteome</keyword>
<evidence type="ECO:0000313" key="3">
    <source>
        <dbReference type="EMBL" id="MBM2621321.1"/>
    </source>
</evidence>
<proteinExistence type="predicted"/>
<evidence type="ECO:0000256" key="1">
    <source>
        <dbReference type="SAM" id="MobiDB-lite"/>
    </source>
</evidence>